<protein>
    <submittedName>
        <fullName evidence="1">Uncharacterized protein</fullName>
    </submittedName>
</protein>
<proteinExistence type="predicted"/>
<evidence type="ECO:0000313" key="1">
    <source>
        <dbReference type="EMBL" id="CAF1354223.1"/>
    </source>
</evidence>
<dbReference type="EMBL" id="CAJNOH010003948">
    <property type="protein sequence ID" value="CAF1354223.1"/>
    <property type="molecule type" value="Genomic_DNA"/>
</dbReference>
<sequence>MACLTHNSYYRYLFHAVVNELRNENRIPACKLRNISRQCCTCNNFDNQALTTVVIDDENKLISLENLIDQIDRDERSDPKLILSLNRLKNFIKEYRILDTNILSTSTVDNEITHETKSKSEDSKMDIGSPLCTDKTKLTKPLKSGKFLFLPYKFENKSNTDASLEVAKKLQRGRFIGHNGYIASLEKQHNVCINMITPKTTTQVKRTLESAKVGIGNVSIHNRTDLSEIENGEWILVRQKKKNRDKSNTVDFETLLDDLIDRWSIFLTIRKRKFDEESDEENEEHAIKK</sequence>
<reference evidence="1" key="1">
    <citation type="submission" date="2021-02" db="EMBL/GenBank/DDBJ databases">
        <authorList>
            <person name="Nowell W R."/>
        </authorList>
    </citation>
    <scope>NUCLEOTIDE SEQUENCE</scope>
</reference>
<comment type="caution">
    <text evidence="1">The sequence shown here is derived from an EMBL/GenBank/DDBJ whole genome shotgun (WGS) entry which is preliminary data.</text>
</comment>
<evidence type="ECO:0000313" key="2">
    <source>
        <dbReference type="Proteomes" id="UP000663854"/>
    </source>
</evidence>
<accession>A0A815HMM2</accession>
<organism evidence="1 2">
    <name type="scientific">Rotaria sordida</name>
    <dbReference type="NCBI Taxonomy" id="392033"/>
    <lineage>
        <taxon>Eukaryota</taxon>
        <taxon>Metazoa</taxon>
        <taxon>Spiralia</taxon>
        <taxon>Gnathifera</taxon>
        <taxon>Rotifera</taxon>
        <taxon>Eurotatoria</taxon>
        <taxon>Bdelloidea</taxon>
        <taxon>Philodinida</taxon>
        <taxon>Philodinidae</taxon>
        <taxon>Rotaria</taxon>
    </lineage>
</organism>
<gene>
    <name evidence="1" type="ORF">PYM288_LOCUS32552</name>
</gene>
<dbReference type="Proteomes" id="UP000663854">
    <property type="component" value="Unassembled WGS sequence"/>
</dbReference>
<dbReference type="AlphaFoldDB" id="A0A815HMM2"/>
<name>A0A815HMM2_9BILA</name>